<dbReference type="eggNOG" id="ENOG502TH4J">
    <property type="taxonomic scope" value="Eukaryota"/>
</dbReference>
<feature type="chain" id="PRO_5003405018" evidence="2">
    <location>
        <begin position="18"/>
        <end position="326"/>
    </location>
</feature>
<feature type="signal peptide" evidence="2">
    <location>
        <begin position="1"/>
        <end position="17"/>
    </location>
</feature>
<dbReference type="InParanoid" id="G0N0Y4"/>
<dbReference type="STRING" id="135651.G0N0Y4"/>
<sequence length="326" mass="37217">MIQIFLLLLSISAKTLAKEVEERKSLECFTTRDVINQEIPNYTLEGKHTKSISYTEKDELNFGKPICVMFYGHNDTHSAAWQGHVSSFVLPLQCHMKSDLFTFCFPSSNQFPFLELSKGWACCCSYDKCNWNNPLFFQYFEQNILDPSDFLNKLKAISKASFCISFCVFVVVIETIVEVLCGRMCGKGKKKSYEMLEQLEEKEKMKKEALLSSPADPLLTPLLPPSLKVQMTQSSPARGSSKSYKPLSEMVVDPESLKVDKTQEDDPNFEEKLDKKSELEPASTQRGDDLDDIIPIPPKPEWKKTKTGRVQRTSMNYEESTYSDLQ</sequence>
<evidence type="ECO:0000256" key="1">
    <source>
        <dbReference type="SAM" id="MobiDB-lite"/>
    </source>
</evidence>
<reference evidence="4" key="1">
    <citation type="submission" date="2011-07" db="EMBL/GenBank/DDBJ databases">
        <authorList>
            <consortium name="Caenorhabditis brenneri Sequencing and Analysis Consortium"/>
            <person name="Wilson R.K."/>
        </authorList>
    </citation>
    <scope>NUCLEOTIDE SEQUENCE [LARGE SCALE GENOMIC DNA]</scope>
    <source>
        <strain evidence="4">PB2801</strain>
    </source>
</reference>
<feature type="compositionally biased region" description="Polar residues" evidence="1">
    <location>
        <begin position="308"/>
        <end position="326"/>
    </location>
</feature>
<dbReference type="OrthoDB" id="5809445at2759"/>
<feature type="region of interest" description="Disordered" evidence="1">
    <location>
        <begin position="253"/>
        <end position="326"/>
    </location>
</feature>
<name>G0N0Y4_CAEBE</name>
<dbReference type="FunCoup" id="G0N0Y4">
    <property type="interactions" value="1086"/>
</dbReference>
<organism evidence="4">
    <name type="scientific">Caenorhabditis brenneri</name>
    <name type="common">Nematode worm</name>
    <dbReference type="NCBI Taxonomy" id="135651"/>
    <lineage>
        <taxon>Eukaryota</taxon>
        <taxon>Metazoa</taxon>
        <taxon>Ecdysozoa</taxon>
        <taxon>Nematoda</taxon>
        <taxon>Chromadorea</taxon>
        <taxon>Rhabditida</taxon>
        <taxon>Rhabditina</taxon>
        <taxon>Rhabditomorpha</taxon>
        <taxon>Rhabditoidea</taxon>
        <taxon>Rhabditidae</taxon>
        <taxon>Peloderinae</taxon>
        <taxon>Caenorhabditis</taxon>
    </lineage>
</organism>
<dbReference type="Proteomes" id="UP000008068">
    <property type="component" value="Unassembled WGS sequence"/>
</dbReference>
<dbReference type="EMBL" id="GL379825">
    <property type="protein sequence ID" value="EGT49198.1"/>
    <property type="molecule type" value="Genomic_DNA"/>
</dbReference>
<keyword evidence="4" id="KW-1185">Reference proteome</keyword>
<dbReference type="AlphaFoldDB" id="G0N0Y4"/>
<evidence type="ECO:0000313" key="4">
    <source>
        <dbReference type="Proteomes" id="UP000008068"/>
    </source>
</evidence>
<feature type="compositionally biased region" description="Basic and acidic residues" evidence="1">
    <location>
        <begin position="255"/>
        <end position="279"/>
    </location>
</feature>
<evidence type="ECO:0000313" key="3">
    <source>
        <dbReference type="EMBL" id="EGT49198.1"/>
    </source>
</evidence>
<accession>G0N0Y4</accession>
<dbReference type="OMA" id="NYEESTY"/>
<dbReference type="GO" id="GO:0007286">
    <property type="term" value="P:spermatid development"/>
    <property type="evidence" value="ECO:0007669"/>
    <property type="project" value="EnsemblMetazoa"/>
</dbReference>
<dbReference type="HOGENOM" id="CLU_080801_0_0_1"/>
<evidence type="ECO:0000256" key="2">
    <source>
        <dbReference type="SAM" id="SignalP"/>
    </source>
</evidence>
<protein>
    <submittedName>
        <fullName evidence="3">CBN-SPE-19 protein</fullName>
    </submittedName>
</protein>
<keyword evidence="2" id="KW-0732">Signal</keyword>
<proteinExistence type="predicted"/>
<gene>
    <name evidence="3" type="primary">Cbn-spe-19</name>
    <name evidence="3" type="ORF">CAEBREN_02096</name>
</gene>